<evidence type="ECO:0000313" key="5">
    <source>
        <dbReference type="EMBL" id="SJN31671.1"/>
    </source>
</evidence>
<feature type="compositionally biased region" description="Basic and acidic residues" evidence="4">
    <location>
        <begin position="480"/>
        <end position="495"/>
    </location>
</feature>
<dbReference type="SUPFAM" id="SSF110738">
    <property type="entry name" value="Glycerate kinase I"/>
    <property type="match status" value="2"/>
</dbReference>
<proteinExistence type="inferred from homology"/>
<dbReference type="GO" id="GO:0008887">
    <property type="term" value="F:glycerate kinase activity"/>
    <property type="evidence" value="ECO:0007669"/>
    <property type="project" value="UniProtKB-EC"/>
</dbReference>
<keyword evidence="3 5" id="KW-0418">Kinase</keyword>
<dbReference type="Pfam" id="PF02595">
    <property type="entry name" value="Gly_kinase"/>
    <property type="match status" value="2"/>
</dbReference>
<dbReference type="EMBL" id="FUKP01000060">
    <property type="protein sequence ID" value="SJN31671.1"/>
    <property type="molecule type" value="Genomic_DNA"/>
</dbReference>
<evidence type="ECO:0000256" key="3">
    <source>
        <dbReference type="ARBA" id="ARBA00022777"/>
    </source>
</evidence>
<feature type="region of interest" description="Disordered" evidence="4">
    <location>
        <begin position="275"/>
        <end position="336"/>
    </location>
</feature>
<evidence type="ECO:0000256" key="4">
    <source>
        <dbReference type="SAM" id="MobiDB-lite"/>
    </source>
</evidence>
<dbReference type="EC" id="2.7.1.31" evidence="5"/>
<name>A0A1R4JHG3_9MICC</name>
<dbReference type="InterPro" id="IPR004381">
    <property type="entry name" value="Glycerate_kinase"/>
</dbReference>
<dbReference type="PANTHER" id="PTHR21599:SF0">
    <property type="entry name" value="GLYCERATE KINASE"/>
    <property type="match status" value="1"/>
</dbReference>
<accession>A0A1R4JHG3</accession>
<keyword evidence="2 5" id="KW-0808">Transferase</keyword>
<dbReference type="PANTHER" id="PTHR21599">
    <property type="entry name" value="GLYCERATE KINASE"/>
    <property type="match status" value="1"/>
</dbReference>
<dbReference type="Gene3D" id="3.40.50.10350">
    <property type="entry name" value="Glycerate kinase, domain 1"/>
    <property type="match status" value="3"/>
</dbReference>
<dbReference type="InterPro" id="IPR036129">
    <property type="entry name" value="Glycerate_kinase_sf"/>
</dbReference>
<evidence type="ECO:0000313" key="6">
    <source>
        <dbReference type="Proteomes" id="UP000196230"/>
    </source>
</evidence>
<dbReference type="AlphaFoldDB" id="A0A1R4JHG3"/>
<evidence type="ECO:0000256" key="2">
    <source>
        <dbReference type="ARBA" id="ARBA00022679"/>
    </source>
</evidence>
<sequence>MRTVLLALDKFKGSLTAADACAALARGLNGAARGLDSAARGAEAARGVDSAARGTQAARAAEAPGASEAPFSSGTGLRVLTVPVADGGDGTVDAALAAGFVPLAVEVAGPLGEPRTVRIARRDGVAVVELAECCGLVHVDAPGPETHARASTRGLGEAIAAAVADGAREVVVGIGGSASTDLGLGMLAALGADLRDDGGRPLPEGSAALHSLVSADISGARAALAGVTLTIASDVTAPLTGPDGAAHVFAAQKGAPEDSLGRLDEDLAHAAAVLLRDAGTDPRRGPRRDALAGSEPSGPGPVRSSPGPMRSGPSPVPTVTGKAGTTDVSGDPTASAGAGAAGGTGFALMLLGAQTRSGAEVLLGMADFDAAAAEADVVIVGEGSLDAQSLQGKAPAVAAARARSVWAQCASPQRKGSSVSGSEPTQHRLRTVLAVAGRADLRSEDLTAAGIDRVLTLRERAASDEDSIARAAELLEDLGRQLGHELGGDPARGPDRPSSGRAADR</sequence>
<feature type="compositionally biased region" description="Low complexity" evidence="4">
    <location>
        <begin position="293"/>
        <end position="313"/>
    </location>
</feature>
<feature type="compositionally biased region" description="Basic and acidic residues" evidence="4">
    <location>
        <begin position="278"/>
        <end position="290"/>
    </location>
</feature>
<dbReference type="NCBIfam" id="TIGR00045">
    <property type="entry name" value="glycerate kinase"/>
    <property type="match status" value="1"/>
</dbReference>
<dbReference type="GO" id="GO:0031388">
    <property type="term" value="P:organic acid phosphorylation"/>
    <property type="evidence" value="ECO:0007669"/>
    <property type="project" value="InterPro"/>
</dbReference>
<dbReference type="Gene3D" id="3.90.1510.10">
    <property type="entry name" value="Glycerate kinase, domain 2"/>
    <property type="match status" value="1"/>
</dbReference>
<feature type="region of interest" description="Disordered" evidence="4">
    <location>
        <begin position="480"/>
        <end position="505"/>
    </location>
</feature>
<protein>
    <submittedName>
        <fullName evidence="5">Glycerate kinase</fullName>
        <ecNumber evidence="5">2.7.1.31</ecNumber>
    </submittedName>
</protein>
<dbReference type="RefSeq" id="WP_180525452.1">
    <property type="nucleotide sequence ID" value="NZ_FUKP01000060.1"/>
</dbReference>
<evidence type="ECO:0000256" key="1">
    <source>
        <dbReference type="ARBA" id="ARBA00006284"/>
    </source>
</evidence>
<reference evidence="5 6" key="1">
    <citation type="submission" date="2017-02" db="EMBL/GenBank/DDBJ databases">
        <authorList>
            <person name="Peterson S.W."/>
        </authorList>
    </citation>
    <scope>NUCLEOTIDE SEQUENCE [LARGE SCALE GENOMIC DNA]</scope>
    <source>
        <strain evidence="5 6">2B3F</strain>
    </source>
</reference>
<gene>
    <name evidence="5" type="ORF">FM125_08685</name>
</gene>
<organism evidence="5 6">
    <name type="scientific">Micrococcus lylae</name>
    <dbReference type="NCBI Taxonomy" id="1273"/>
    <lineage>
        <taxon>Bacteria</taxon>
        <taxon>Bacillati</taxon>
        <taxon>Actinomycetota</taxon>
        <taxon>Actinomycetes</taxon>
        <taxon>Micrococcales</taxon>
        <taxon>Micrococcaceae</taxon>
        <taxon>Micrococcus</taxon>
    </lineage>
</organism>
<comment type="similarity">
    <text evidence="1">Belongs to the glycerate kinase type-1 family.</text>
</comment>
<dbReference type="InterPro" id="IPR018197">
    <property type="entry name" value="Glycerate_kinase_RE-like"/>
</dbReference>
<dbReference type="Proteomes" id="UP000196230">
    <property type="component" value="Unassembled WGS sequence"/>
</dbReference>
<dbReference type="InterPro" id="IPR018193">
    <property type="entry name" value="Glyc_kinase_flavodox-like_fold"/>
</dbReference>